<dbReference type="Pfam" id="PF04563">
    <property type="entry name" value="RNA_pol_Rpb2_1"/>
    <property type="match status" value="1"/>
</dbReference>
<feature type="domain" description="RNA polymerase Rpb2" evidence="21">
    <location>
        <begin position="455"/>
        <end position="520"/>
    </location>
</feature>
<evidence type="ECO:0000256" key="5">
    <source>
        <dbReference type="ARBA" id="ARBA00022478"/>
    </source>
</evidence>
<dbReference type="EC" id="2.7.7.6" evidence="16"/>
<dbReference type="FunFam" id="3.90.1800.10:FF:000004">
    <property type="entry name" value="DNA-directed RNA polymerase subunit beta"/>
    <property type="match status" value="1"/>
</dbReference>
<dbReference type="Pfam" id="PF04561">
    <property type="entry name" value="RNA_pol_Rpb2_2"/>
    <property type="match status" value="1"/>
</dbReference>
<keyword evidence="10" id="KW-0863">Zinc-finger</keyword>
<keyword evidence="12 16" id="KW-0804">Transcription</keyword>
<dbReference type="FunFam" id="2.40.270.10:FF:000006">
    <property type="entry name" value="DNA-directed RNA polymerase subunit beta"/>
    <property type="match status" value="1"/>
</dbReference>
<dbReference type="InterPro" id="IPR007645">
    <property type="entry name" value="RNA_pol_Rpb2_3"/>
</dbReference>
<evidence type="ECO:0000256" key="8">
    <source>
        <dbReference type="ARBA" id="ARBA00022695"/>
    </source>
</evidence>
<dbReference type="Pfam" id="PF04560">
    <property type="entry name" value="RNA_pol_Rpb2_7"/>
    <property type="match status" value="1"/>
</dbReference>
<comment type="catalytic activity">
    <reaction evidence="14">
        <text>RNA(n) + a ribonucleoside 5'-triphosphate = RNA(n+1) + diphosphate</text>
        <dbReference type="Rhea" id="RHEA:21248"/>
        <dbReference type="Rhea" id="RHEA-COMP:14527"/>
        <dbReference type="Rhea" id="RHEA-COMP:17342"/>
        <dbReference type="ChEBI" id="CHEBI:33019"/>
        <dbReference type="ChEBI" id="CHEBI:61557"/>
        <dbReference type="ChEBI" id="CHEBI:140395"/>
        <dbReference type="EC" id="2.7.7.6"/>
    </reaction>
    <physiologicalReaction direction="left-to-right" evidence="14">
        <dbReference type="Rhea" id="RHEA:21249"/>
    </physiologicalReaction>
</comment>
<comment type="function">
    <text evidence="16">DNA-dependent RNA polymerase catalyzes the transcription of DNA into RNA using the four ribonucleoside triphosphates as substrates.</text>
</comment>
<dbReference type="FunFam" id="2.40.270.10:FF:000011">
    <property type="entry name" value="DNA-directed RNA polymerase subunit beta"/>
    <property type="match status" value="1"/>
</dbReference>
<evidence type="ECO:0000256" key="11">
    <source>
        <dbReference type="ARBA" id="ARBA00022833"/>
    </source>
</evidence>
<accession>A0AAV1G0H6</accession>
<comment type="similarity">
    <text evidence="3 15">Belongs to the RNA polymerase beta chain family.</text>
</comment>
<dbReference type="InterPro" id="IPR037034">
    <property type="entry name" value="RNA_pol_Rpb2_2_sf"/>
</dbReference>
<keyword evidence="7 16" id="KW-0808">Transferase</keyword>
<feature type="domain" description="RNA polymerase beta subunit protrusion" evidence="20">
    <location>
        <begin position="38"/>
        <end position="404"/>
    </location>
</feature>
<keyword evidence="4" id="KW-0158">Chromosome</keyword>
<dbReference type="InterPro" id="IPR007644">
    <property type="entry name" value="RNA_pol_bsu_protrusion"/>
</dbReference>
<dbReference type="GO" id="GO:0008270">
    <property type="term" value="F:zinc ion binding"/>
    <property type="evidence" value="ECO:0007669"/>
    <property type="project" value="UniProtKB-KW"/>
</dbReference>
<proteinExistence type="inferred from homology"/>
<dbReference type="FunFam" id="3.90.1100.10:FF:000008">
    <property type="entry name" value="DNA-directed RNA polymerase subunit beta"/>
    <property type="match status" value="1"/>
</dbReference>
<dbReference type="InterPro" id="IPR009674">
    <property type="entry name" value="Rpa2_dom_4"/>
</dbReference>
<dbReference type="FunFam" id="3.90.1110.10:FF:000008">
    <property type="entry name" value="DNA-directed RNA polymerase subunit beta"/>
    <property type="match status" value="1"/>
</dbReference>
<dbReference type="GO" id="GO:0000428">
    <property type="term" value="C:DNA-directed RNA polymerase complex"/>
    <property type="evidence" value="ECO:0007669"/>
    <property type="project" value="UniProtKB-KW"/>
</dbReference>
<evidence type="ECO:0000259" key="17">
    <source>
        <dbReference type="Pfam" id="PF00562"/>
    </source>
</evidence>
<feature type="domain" description="DNA-directed RNA polymerase subunit 2 hybrid-binding" evidence="17">
    <location>
        <begin position="670"/>
        <end position="1029"/>
    </location>
</feature>
<evidence type="ECO:0000259" key="19">
    <source>
        <dbReference type="Pfam" id="PF04561"/>
    </source>
</evidence>
<evidence type="ECO:0000256" key="4">
    <source>
        <dbReference type="ARBA" id="ARBA00022454"/>
    </source>
</evidence>
<evidence type="ECO:0000256" key="14">
    <source>
        <dbReference type="ARBA" id="ARBA00047768"/>
    </source>
</evidence>
<dbReference type="FunFam" id="2.40.50.150:FF:000004">
    <property type="entry name" value="DNA-directed RNA polymerase subunit beta"/>
    <property type="match status" value="1"/>
</dbReference>
<feature type="domain" description="DNA-directed RNA polymerase I subunit RPA2" evidence="22">
    <location>
        <begin position="563"/>
        <end position="621"/>
    </location>
</feature>
<dbReference type="InterPro" id="IPR014724">
    <property type="entry name" value="RNA_pol_RPB2_OB-fold"/>
</dbReference>
<sequence>MDFSSKWTNLPPGPSLKNLTRDRFGVLKKEQQAAVQDLTRAHIESFNEAVSDGLTRVVQSIPPLEFSCKNDRISLAFVEATLHSPVVAKGSICSEMKVYPAECRGRRSSYKGKLVADVSWSVNGVPKGIIKQSLGNLPIMVKSKLCNLHGLSPQELVEHHEEAEEMGGYFIVNGIEKVIRMLIMPRRNYPIAMSRPKWKGRGQGYTQYGISMRCVKEEHTAVNMNLHYLDNGTVMLNFIYQKELFFLPLGFALKALVDWSDVQIQQELIKGLEENSFFKSCVCEMLRMVMEEDCSTQSSILSYLGERFRVKLNLPEWYTHEQCARFLIDECILIHLHSDIEKFYLLCLMTRKLFTFAKEGCLEENPDSIMCQEVLTPGQLYLMFLKERLTAWLVSAKLTFDKRSIRLKGKWTAETVMKLFNMTSDLTKAFEYLLATGNLNSKTGLGMLQNTGLCVVADKLNFIRYLSHFRCVHRGAAFAKMRTTSVRKLLPESWGFLCPVHTPDGEPCGLMNHMTASCEIVSQSLSTVSLPALLCSLGVTPVDGTPGQAFSDCYPVILDGAMVGWVEPDLAQVVVDSIRRFKVLREKKIPPWAEVVLVPKTGKASLYPGLYLFTTPCRMVRPVRNLSLGEQELIGTFEQLYINVGIMEDEVEPGVTTHQELFPHSMLSVVANFIPYSDHNQSPRNMYQCQMGKQTMGFPLHSFMDRSDNKLYRLQTPQSPLVRPSMYDRYDLDNYPSGTNAIVAVISYTGYDMEDAMIVNKSSWERGFAHGSIYKTELVDLAEKVRGEDAIVFGTKPGDPKVMDRLDSDGLPHIGSTLHYGDPFYSYINLNTGQTFIFYYKSQESCVVDNIKICSNDSGTGRFKRVCITVRIPRNPTIGDKFASRHGQKGILSRLWPAEDMPFTESGMCPDILFNPHGFPSRMTIGMLIESMAGKSGALHGLSHDATPFRFSEEASALEYFGKMLQAGGYNYYGTERLYSGISGQELEADIFIGVVYYQRLRHMVSDKFQVRTTGARDKVTNQPVGGRNVQGGIRFGEMERDALLAHGSSFLLHDRLFNCSDRSVTQVCVDCGSLLSPLLEKPPPYWSSLKHRKTVCLLCGKSDAIDSISVPYVFRYFVAELAAMNIKVKLQVK</sequence>
<evidence type="ECO:0000256" key="2">
    <source>
        <dbReference type="ARBA" id="ARBA00004604"/>
    </source>
</evidence>
<evidence type="ECO:0000256" key="1">
    <source>
        <dbReference type="ARBA" id="ARBA00004286"/>
    </source>
</evidence>
<dbReference type="InterPro" id="IPR007642">
    <property type="entry name" value="RNA_pol_Rpb2_2"/>
</dbReference>
<dbReference type="GO" id="GO:0005730">
    <property type="term" value="C:nucleolus"/>
    <property type="evidence" value="ECO:0007669"/>
    <property type="project" value="UniProtKB-SubCell"/>
</dbReference>
<keyword evidence="9" id="KW-0479">Metal-binding</keyword>
<dbReference type="Pfam" id="PF06883">
    <property type="entry name" value="RNA_pol_Rpa2_4"/>
    <property type="match status" value="1"/>
</dbReference>
<dbReference type="SUPFAM" id="SSF64484">
    <property type="entry name" value="beta and beta-prime subunits of DNA dependent RNA-polymerase"/>
    <property type="match status" value="1"/>
</dbReference>
<dbReference type="Gene3D" id="3.90.1100.10">
    <property type="match status" value="1"/>
</dbReference>
<feature type="domain" description="RNA polymerase Rpb2" evidence="19">
    <location>
        <begin position="186"/>
        <end position="374"/>
    </location>
</feature>
<evidence type="ECO:0000256" key="6">
    <source>
        <dbReference type="ARBA" id="ARBA00022553"/>
    </source>
</evidence>
<dbReference type="Proteomes" id="UP001178508">
    <property type="component" value="Chromosome 11"/>
</dbReference>
<evidence type="ECO:0000256" key="9">
    <source>
        <dbReference type="ARBA" id="ARBA00022723"/>
    </source>
</evidence>
<reference evidence="23" key="1">
    <citation type="submission" date="2023-08" db="EMBL/GenBank/DDBJ databases">
        <authorList>
            <person name="Alioto T."/>
            <person name="Alioto T."/>
            <person name="Gomez Garrido J."/>
        </authorList>
    </citation>
    <scope>NUCLEOTIDE SEQUENCE</scope>
</reference>
<dbReference type="InterPro" id="IPR007121">
    <property type="entry name" value="RNA_pol_bsu_CS"/>
</dbReference>
<dbReference type="CDD" id="cd00653">
    <property type="entry name" value="RNA_pol_B_RPB2"/>
    <property type="match status" value="1"/>
</dbReference>
<organism evidence="23 24">
    <name type="scientific">Xyrichtys novacula</name>
    <name type="common">Pearly razorfish</name>
    <name type="synonym">Hemipteronotus novacula</name>
    <dbReference type="NCBI Taxonomy" id="13765"/>
    <lineage>
        <taxon>Eukaryota</taxon>
        <taxon>Metazoa</taxon>
        <taxon>Chordata</taxon>
        <taxon>Craniata</taxon>
        <taxon>Vertebrata</taxon>
        <taxon>Euteleostomi</taxon>
        <taxon>Actinopterygii</taxon>
        <taxon>Neopterygii</taxon>
        <taxon>Teleostei</taxon>
        <taxon>Neoteleostei</taxon>
        <taxon>Acanthomorphata</taxon>
        <taxon>Eupercaria</taxon>
        <taxon>Labriformes</taxon>
        <taxon>Labridae</taxon>
        <taxon>Xyrichtys</taxon>
    </lineage>
</organism>
<evidence type="ECO:0000259" key="20">
    <source>
        <dbReference type="Pfam" id="PF04563"/>
    </source>
</evidence>
<dbReference type="Gene3D" id="3.90.1070.20">
    <property type="match status" value="1"/>
</dbReference>
<evidence type="ECO:0000259" key="18">
    <source>
        <dbReference type="Pfam" id="PF04560"/>
    </source>
</evidence>
<dbReference type="GO" id="GO:0005694">
    <property type="term" value="C:chromosome"/>
    <property type="evidence" value="ECO:0007669"/>
    <property type="project" value="UniProtKB-SubCell"/>
</dbReference>
<evidence type="ECO:0000256" key="7">
    <source>
        <dbReference type="ARBA" id="ARBA00022679"/>
    </source>
</evidence>
<dbReference type="GO" id="GO:0003677">
    <property type="term" value="F:DNA binding"/>
    <property type="evidence" value="ECO:0007669"/>
    <property type="project" value="InterPro"/>
</dbReference>
<dbReference type="EMBL" id="OY660874">
    <property type="protein sequence ID" value="CAJ1066858.1"/>
    <property type="molecule type" value="Genomic_DNA"/>
</dbReference>
<dbReference type="GO" id="GO:0003899">
    <property type="term" value="F:DNA-directed RNA polymerase activity"/>
    <property type="evidence" value="ECO:0007669"/>
    <property type="project" value="UniProtKB-EC"/>
</dbReference>
<dbReference type="Gene3D" id="2.40.50.150">
    <property type="match status" value="1"/>
</dbReference>
<evidence type="ECO:0000256" key="3">
    <source>
        <dbReference type="ARBA" id="ARBA00006835"/>
    </source>
</evidence>
<gene>
    <name evidence="23" type="ORF">XNOV1_A000098</name>
</gene>
<dbReference type="Gene3D" id="3.90.1800.10">
    <property type="entry name" value="RNA polymerase alpha subunit dimerisation domain"/>
    <property type="match status" value="1"/>
</dbReference>
<dbReference type="GO" id="GO:0006351">
    <property type="term" value="P:DNA-templated transcription"/>
    <property type="evidence" value="ECO:0007669"/>
    <property type="project" value="InterPro"/>
</dbReference>
<evidence type="ECO:0000313" key="23">
    <source>
        <dbReference type="EMBL" id="CAJ1066858.1"/>
    </source>
</evidence>
<evidence type="ECO:0000313" key="24">
    <source>
        <dbReference type="Proteomes" id="UP001178508"/>
    </source>
</evidence>
<dbReference type="PANTHER" id="PTHR20856">
    <property type="entry name" value="DNA-DIRECTED RNA POLYMERASE I SUBUNIT 2"/>
    <property type="match status" value="1"/>
</dbReference>
<dbReference type="FunFam" id="3.90.1070.20:FF:000003">
    <property type="entry name" value="DNA-directed RNA polymerase subunit beta"/>
    <property type="match status" value="1"/>
</dbReference>
<keyword evidence="8 16" id="KW-0548">Nucleotidyltransferase</keyword>
<evidence type="ECO:0000256" key="15">
    <source>
        <dbReference type="RuleBase" id="RU000434"/>
    </source>
</evidence>
<dbReference type="Gene3D" id="2.40.270.10">
    <property type="entry name" value="DNA-directed RNA polymerase, subunit 2, domain 6"/>
    <property type="match status" value="1"/>
</dbReference>
<feature type="domain" description="RNA polymerase Rpb2" evidence="18">
    <location>
        <begin position="1032"/>
        <end position="1133"/>
    </location>
</feature>
<evidence type="ECO:0000259" key="21">
    <source>
        <dbReference type="Pfam" id="PF04565"/>
    </source>
</evidence>
<dbReference type="Pfam" id="PF00562">
    <property type="entry name" value="RNA_pol_Rpb2_6"/>
    <property type="match status" value="1"/>
</dbReference>
<dbReference type="AlphaFoldDB" id="A0AAV1G0H6"/>
<keyword evidence="24" id="KW-1185">Reference proteome</keyword>
<dbReference type="FunFam" id="3.90.1100.10:FF:000016">
    <property type="entry name" value="DNA-directed RNA polymerase subunit beta"/>
    <property type="match status" value="1"/>
</dbReference>
<comment type="subcellular location">
    <subcellularLocation>
        <location evidence="1">Chromosome</location>
    </subcellularLocation>
    <subcellularLocation>
        <location evidence="2">Nucleus</location>
        <location evidence="2">Nucleolus</location>
    </subcellularLocation>
</comment>
<dbReference type="GO" id="GO:0032549">
    <property type="term" value="F:ribonucleoside binding"/>
    <property type="evidence" value="ECO:0007669"/>
    <property type="project" value="InterPro"/>
</dbReference>
<evidence type="ECO:0000256" key="16">
    <source>
        <dbReference type="RuleBase" id="RU363031"/>
    </source>
</evidence>
<keyword evidence="5 16" id="KW-0240">DNA-directed RNA polymerase</keyword>
<evidence type="ECO:0000256" key="13">
    <source>
        <dbReference type="ARBA" id="ARBA00023242"/>
    </source>
</evidence>
<dbReference type="Pfam" id="PF04565">
    <property type="entry name" value="RNA_pol_Rpb2_3"/>
    <property type="match status" value="1"/>
</dbReference>
<keyword evidence="6" id="KW-0597">Phosphoprotein</keyword>
<evidence type="ECO:0000259" key="22">
    <source>
        <dbReference type="Pfam" id="PF06883"/>
    </source>
</evidence>
<dbReference type="Gene3D" id="3.90.1110.10">
    <property type="entry name" value="RNA polymerase Rpb2, domain 2"/>
    <property type="match status" value="1"/>
</dbReference>
<dbReference type="InterPro" id="IPR007641">
    <property type="entry name" value="RNA_pol_Rpb2_7"/>
</dbReference>
<dbReference type="InterPro" id="IPR037033">
    <property type="entry name" value="DNA-dir_RNAP_su2_hyb_sf"/>
</dbReference>
<name>A0AAV1G0H6_XYRNO</name>
<keyword evidence="11" id="KW-0862">Zinc</keyword>
<protein>
    <recommendedName>
        <fullName evidence="16">DNA-directed RNA polymerase subunit beta</fullName>
        <ecNumber evidence="16">2.7.7.6</ecNumber>
    </recommendedName>
</protein>
<dbReference type="InterPro" id="IPR007120">
    <property type="entry name" value="DNA-dir_RNAP_su2_dom"/>
</dbReference>
<dbReference type="PROSITE" id="PS01166">
    <property type="entry name" value="RNA_POL_BETA"/>
    <property type="match status" value="1"/>
</dbReference>
<evidence type="ECO:0000256" key="10">
    <source>
        <dbReference type="ARBA" id="ARBA00022771"/>
    </source>
</evidence>
<keyword evidence="13" id="KW-0539">Nucleus</keyword>
<evidence type="ECO:0000256" key="12">
    <source>
        <dbReference type="ARBA" id="ARBA00023163"/>
    </source>
</evidence>
<dbReference type="InterPro" id="IPR015712">
    <property type="entry name" value="DNA-dir_RNA_pol_su2"/>
</dbReference>